<comment type="caution">
    <text evidence="2">The sequence shown here is derived from an EMBL/GenBank/DDBJ whole genome shotgun (WGS) entry which is preliminary data.</text>
</comment>
<protein>
    <recommendedName>
        <fullName evidence="1">Mycothiol-dependent maleylpyruvate isomerase metal-binding domain-containing protein</fullName>
    </recommendedName>
</protein>
<keyword evidence="3" id="KW-1185">Reference proteome</keyword>
<dbReference type="NCBIfam" id="TIGR03083">
    <property type="entry name" value="maleylpyruvate isomerase family mycothiol-dependent enzyme"/>
    <property type="match status" value="1"/>
</dbReference>
<organism evidence="2 3">
    <name type="scientific">Actinocatenispora rupis</name>
    <dbReference type="NCBI Taxonomy" id="519421"/>
    <lineage>
        <taxon>Bacteria</taxon>
        <taxon>Bacillati</taxon>
        <taxon>Actinomycetota</taxon>
        <taxon>Actinomycetes</taxon>
        <taxon>Micromonosporales</taxon>
        <taxon>Micromonosporaceae</taxon>
        <taxon>Actinocatenispora</taxon>
    </lineage>
</organism>
<gene>
    <name evidence="2" type="ORF">Aru02nite_17030</name>
</gene>
<sequence>MPVLRRTPVADLDRPTVCTGWSVRDVLAHCAAALHRLATGDLHSFGPADNERDVEARRALPATALLDELSDAYEPAARVIAAGAGRYDGFALGEWIHGGDVRLALGLPDPYASDGLEDALALVVALSRYRRTAVPHTLVTLPDRTLDLGTPGDAEPATLHTDPATLVRVVSGRPADPADYRLTGATPDQYRMLG</sequence>
<dbReference type="SUPFAM" id="SSF109854">
    <property type="entry name" value="DinB/YfiT-like putative metalloenzymes"/>
    <property type="match status" value="1"/>
</dbReference>
<dbReference type="InterPro" id="IPR034660">
    <property type="entry name" value="DinB/YfiT-like"/>
</dbReference>
<evidence type="ECO:0000313" key="2">
    <source>
        <dbReference type="EMBL" id="GID10814.1"/>
    </source>
</evidence>
<dbReference type="InterPro" id="IPR024344">
    <property type="entry name" value="MDMPI_metal-binding"/>
</dbReference>
<reference evidence="2" key="1">
    <citation type="submission" date="2021-01" db="EMBL/GenBank/DDBJ databases">
        <title>Whole genome shotgun sequence of Actinocatenispora rupis NBRC 107355.</title>
        <authorList>
            <person name="Komaki H."/>
            <person name="Tamura T."/>
        </authorList>
    </citation>
    <scope>NUCLEOTIDE SEQUENCE</scope>
    <source>
        <strain evidence="2">NBRC 107355</strain>
    </source>
</reference>
<feature type="domain" description="Mycothiol-dependent maleylpyruvate isomerase metal-binding" evidence="1">
    <location>
        <begin position="7"/>
        <end position="82"/>
    </location>
</feature>
<dbReference type="Pfam" id="PF11716">
    <property type="entry name" value="MDMPI_N"/>
    <property type="match status" value="1"/>
</dbReference>
<dbReference type="EMBL" id="BOMB01000010">
    <property type="protein sequence ID" value="GID10814.1"/>
    <property type="molecule type" value="Genomic_DNA"/>
</dbReference>
<name>A0A8J3NCT9_9ACTN</name>
<dbReference type="AlphaFoldDB" id="A0A8J3NCT9"/>
<proteinExistence type="predicted"/>
<evidence type="ECO:0000259" key="1">
    <source>
        <dbReference type="Pfam" id="PF11716"/>
    </source>
</evidence>
<dbReference type="InterPro" id="IPR017517">
    <property type="entry name" value="Maleyloyr_isom"/>
</dbReference>
<evidence type="ECO:0000313" key="3">
    <source>
        <dbReference type="Proteomes" id="UP000612808"/>
    </source>
</evidence>
<accession>A0A8J3NCT9</accession>
<dbReference type="GO" id="GO:0046872">
    <property type="term" value="F:metal ion binding"/>
    <property type="evidence" value="ECO:0007669"/>
    <property type="project" value="InterPro"/>
</dbReference>
<dbReference type="Proteomes" id="UP000612808">
    <property type="component" value="Unassembled WGS sequence"/>
</dbReference>
<dbReference type="Gene3D" id="1.20.120.450">
    <property type="entry name" value="dinb family like domain"/>
    <property type="match status" value="1"/>
</dbReference>